<reference evidence="2" key="1">
    <citation type="submission" date="2020-08" db="EMBL/GenBank/DDBJ databases">
        <title>Multicomponent nature underlies the extraordinary mechanical properties of spider dragline silk.</title>
        <authorList>
            <person name="Kono N."/>
            <person name="Nakamura H."/>
            <person name="Mori M."/>
            <person name="Yoshida Y."/>
            <person name="Ohtoshi R."/>
            <person name="Malay A.D."/>
            <person name="Moran D.A.P."/>
            <person name="Tomita M."/>
            <person name="Numata K."/>
            <person name="Arakawa K."/>
        </authorList>
    </citation>
    <scope>NUCLEOTIDE SEQUENCE</scope>
</reference>
<keyword evidence="3" id="KW-1185">Reference proteome</keyword>
<feature type="region of interest" description="Disordered" evidence="1">
    <location>
        <begin position="66"/>
        <end position="94"/>
    </location>
</feature>
<sequence length="94" mass="10940">MPGIVWRRLPLRVRCLVEQWRGLAMVQTGLPRYSFRNIPLFLRDDTARNNLLRLLMKSNEISATLHRNLSRGGNRERKGKEGKKKIIGSENGRQ</sequence>
<gene>
    <name evidence="2" type="ORF">TNIN_412091</name>
</gene>
<dbReference type="OrthoDB" id="10377652at2759"/>
<dbReference type="Proteomes" id="UP000886998">
    <property type="component" value="Unassembled WGS sequence"/>
</dbReference>
<accession>A0A8X6I6M9</accession>
<evidence type="ECO:0000313" key="3">
    <source>
        <dbReference type="Proteomes" id="UP000886998"/>
    </source>
</evidence>
<comment type="caution">
    <text evidence="2">The sequence shown here is derived from an EMBL/GenBank/DDBJ whole genome shotgun (WGS) entry which is preliminary data.</text>
</comment>
<name>A0A8X6I6M9_9ARAC</name>
<protein>
    <submittedName>
        <fullName evidence="2">Uncharacterized protein</fullName>
    </submittedName>
</protein>
<dbReference type="EMBL" id="BMAV01024409">
    <property type="protein sequence ID" value="GFS32988.1"/>
    <property type="molecule type" value="Genomic_DNA"/>
</dbReference>
<evidence type="ECO:0000313" key="2">
    <source>
        <dbReference type="EMBL" id="GFS32988.1"/>
    </source>
</evidence>
<evidence type="ECO:0000256" key="1">
    <source>
        <dbReference type="SAM" id="MobiDB-lite"/>
    </source>
</evidence>
<proteinExistence type="predicted"/>
<organism evidence="2 3">
    <name type="scientific">Trichonephila inaurata madagascariensis</name>
    <dbReference type="NCBI Taxonomy" id="2747483"/>
    <lineage>
        <taxon>Eukaryota</taxon>
        <taxon>Metazoa</taxon>
        <taxon>Ecdysozoa</taxon>
        <taxon>Arthropoda</taxon>
        <taxon>Chelicerata</taxon>
        <taxon>Arachnida</taxon>
        <taxon>Araneae</taxon>
        <taxon>Araneomorphae</taxon>
        <taxon>Entelegynae</taxon>
        <taxon>Araneoidea</taxon>
        <taxon>Nephilidae</taxon>
        <taxon>Trichonephila</taxon>
        <taxon>Trichonephila inaurata</taxon>
    </lineage>
</organism>
<dbReference type="AlphaFoldDB" id="A0A8X6I6M9"/>